<proteinExistence type="predicted"/>
<dbReference type="PANTHER" id="PTHR40124">
    <property type="match status" value="1"/>
</dbReference>
<evidence type="ECO:0000313" key="4">
    <source>
        <dbReference type="EMBL" id="QDT05662.1"/>
    </source>
</evidence>
<evidence type="ECO:0000313" key="5">
    <source>
        <dbReference type="Proteomes" id="UP000318538"/>
    </source>
</evidence>
<dbReference type="PANTHER" id="PTHR40124:SF1">
    <property type="entry name" value="DISAGGREGATASE RELATED REPEAT PROTEIN"/>
    <property type="match status" value="1"/>
</dbReference>
<reference evidence="4 5" key="1">
    <citation type="submission" date="2019-02" db="EMBL/GenBank/DDBJ databases">
        <title>Deep-cultivation of Planctomycetes and their phenomic and genomic characterization uncovers novel biology.</title>
        <authorList>
            <person name="Wiegand S."/>
            <person name="Jogler M."/>
            <person name="Boedeker C."/>
            <person name="Pinto D."/>
            <person name="Vollmers J."/>
            <person name="Rivas-Marin E."/>
            <person name="Kohn T."/>
            <person name="Peeters S.H."/>
            <person name="Heuer A."/>
            <person name="Rast P."/>
            <person name="Oberbeckmann S."/>
            <person name="Bunk B."/>
            <person name="Jeske O."/>
            <person name="Meyerdierks A."/>
            <person name="Storesund J.E."/>
            <person name="Kallscheuer N."/>
            <person name="Luecker S."/>
            <person name="Lage O.M."/>
            <person name="Pohl T."/>
            <person name="Merkel B.J."/>
            <person name="Hornburger P."/>
            <person name="Mueller R.-W."/>
            <person name="Bruemmer F."/>
            <person name="Labrenz M."/>
            <person name="Spormann A.M."/>
            <person name="Op den Camp H."/>
            <person name="Overmann J."/>
            <person name="Amann R."/>
            <person name="Jetten M.S.M."/>
            <person name="Mascher T."/>
            <person name="Medema M.H."/>
            <person name="Devos D.P."/>
            <person name="Kaster A.-K."/>
            <person name="Ovreas L."/>
            <person name="Rohde M."/>
            <person name="Galperin M.Y."/>
            <person name="Jogler C."/>
        </authorList>
    </citation>
    <scope>NUCLEOTIDE SEQUENCE [LARGE SCALE GENOMIC DNA]</scope>
    <source>
        <strain evidence="4 5">K22_7</strain>
    </source>
</reference>
<dbReference type="InterPro" id="IPR048958">
    <property type="entry name" value="Polysacc_lyase_14"/>
</dbReference>
<feature type="signal peptide" evidence="1">
    <location>
        <begin position="1"/>
        <end position="21"/>
    </location>
</feature>
<dbReference type="Proteomes" id="UP000318538">
    <property type="component" value="Chromosome"/>
</dbReference>
<dbReference type="RefSeq" id="WP_246145923.1">
    <property type="nucleotide sequence ID" value="NZ_CP036525.1"/>
</dbReference>
<dbReference type="Gene3D" id="2.60.120.200">
    <property type="match status" value="1"/>
</dbReference>
<dbReference type="KEGG" id="rlc:K227x_40640"/>
<dbReference type="AlphaFoldDB" id="A0A517NEV1"/>
<evidence type="ECO:0000259" key="2">
    <source>
        <dbReference type="Pfam" id="PF06848"/>
    </source>
</evidence>
<keyword evidence="1" id="KW-0732">Signal</keyword>
<feature type="domain" description="Disaggregatase-related" evidence="2">
    <location>
        <begin position="53"/>
        <end position="138"/>
    </location>
</feature>
<name>A0A517NEV1_9BACT</name>
<feature type="domain" description="Polysaccharide lyase 14" evidence="3">
    <location>
        <begin position="311"/>
        <end position="485"/>
    </location>
</feature>
<organism evidence="4 5">
    <name type="scientific">Rubripirellula lacrimiformis</name>
    <dbReference type="NCBI Taxonomy" id="1930273"/>
    <lineage>
        <taxon>Bacteria</taxon>
        <taxon>Pseudomonadati</taxon>
        <taxon>Planctomycetota</taxon>
        <taxon>Planctomycetia</taxon>
        <taxon>Pirellulales</taxon>
        <taxon>Pirellulaceae</taxon>
        <taxon>Rubripirellula</taxon>
    </lineage>
</organism>
<dbReference type="Pfam" id="PF06848">
    <property type="entry name" value="Disaggr_repeat"/>
    <property type="match status" value="1"/>
</dbReference>
<keyword evidence="5" id="KW-1185">Reference proteome</keyword>
<dbReference type="Pfam" id="PF21294">
    <property type="entry name" value="Polysacc_lyase_14"/>
    <property type="match status" value="1"/>
</dbReference>
<protein>
    <submittedName>
        <fullName evidence="4">Disaggregatase related repeat protein</fullName>
    </submittedName>
</protein>
<sequence length="503" mass="55975" precursor="true">MKPSPFVMLVFVFVAAGPALVCPVRGEQSDWAEGATQHNDGANRDHYNLGAILPWKHFMGDWRDANDAPQGDAAYVVTKIDDNDTRKPVRWDVTSLVKEWSDGSQPNQGFFLRGTDDGGRIVFGSRENPDAALRPKLELTGEAGTVRLDPVSDTYLTESTYRCQGQADELRVSAASENLLIRFDLDQAASVGEISGASLILQSTHQYRSANVGVFRCRQGDQGPPASPVMGIAAKYQNDRGIADDPDVIFATGFERVDWQSEWTVAGPKDNVDTVDVDTRFEEFQPIDGKAMRSRIAKGGLTALNTIYKFDEQIGSEPEEVYFRYYLRLADDWNQTVQGGKLPGISGTYGRAGWGGRKVNGTDGWSARGLFRKTVPAGNPLAGRTPIGFYCYHVDMDGTYGTNWVWSQGYRGYLATNRWYAIEQYCRLNTPGKKDGVLRAWVDGHLAFDKTDVRFRSTDKLRIEQVWMNLYHGGTTPSPYDQHIFIDNVVIANKYIGPMSAQQ</sequence>
<evidence type="ECO:0000256" key="1">
    <source>
        <dbReference type="SAM" id="SignalP"/>
    </source>
</evidence>
<dbReference type="InterPro" id="IPR010671">
    <property type="entry name" value="Disaggr-rel_dom"/>
</dbReference>
<feature type="chain" id="PRO_5022028651" evidence="1">
    <location>
        <begin position="22"/>
        <end position="503"/>
    </location>
</feature>
<evidence type="ECO:0000259" key="3">
    <source>
        <dbReference type="Pfam" id="PF21294"/>
    </source>
</evidence>
<gene>
    <name evidence="4" type="ORF">K227x_40640</name>
</gene>
<dbReference type="NCBIfam" id="NF033679">
    <property type="entry name" value="DNRLRE_dom"/>
    <property type="match status" value="1"/>
</dbReference>
<accession>A0A517NEV1</accession>
<dbReference type="EMBL" id="CP036525">
    <property type="protein sequence ID" value="QDT05662.1"/>
    <property type="molecule type" value="Genomic_DNA"/>
</dbReference>